<protein>
    <submittedName>
        <fullName evidence="1">Uncharacterized protein</fullName>
    </submittedName>
</protein>
<dbReference type="HOGENOM" id="CLU_3171202_0_0_4"/>
<dbReference type="EMBL" id="AFBP01000092">
    <property type="protein sequence ID" value="EGG51050.1"/>
    <property type="molecule type" value="Genomic_DNA"/>
</dbReference>
<dbReference type="AlphaFoldDB" id="F3QN97"/>
<keyword evidence="2" id="KW-1185">Reference proteome</keyword>
<reference evidence="1 2" key="1">
    <citation type="submission" date="2011-02" db="EMBL/GenBank/DDBJ databases">
        <authorList>
            <person name="Weinstock G."/>
            <person name="Sodergren E."/>
            <person name="Clifton S."/>
            <person name="Fulton L."/>
            <person name="Fulton B."/>
            <person name="Courtney L."/>
            <person name="Fronick C."/>
            <person name="Harrison M."/>
            <person name="Strong C."/>
            <person name="Farmer C."/>
            <person name="Delahaunty K."/>
            <person name="Markovic C."/>
            <person name="Hall O."/>
            <person name="Minx P."/>
            <person name="Tomlinson C."/>
            <person name="Mitreva M."/>
            <person name="Hou S."/>
            <person name="Chen J."/>
            <person name="Wollam A."/>
            <person name="Pepin K.H."/>
            <person name="Johnson M."/>
            <person name="Bhonagiri V."/>
            <person name="Zhang X."/>
            <person name="Suruliraj S."/>
            <person name="Warren W."/>
            <person name="Chinwalla A."/>
            <person name="Mardis E.R."/>
            <person name="Wilson R.K."/>
        </authorList>
    </citation>
    <scope>NUCLEOTIDE SEQUENCE [LARGE SCALE GENOMIC DNA]</scope>
    <source>
        <strain evidence="1 2">YIT 11859</strain>
    </source>
</reference>
<sequence>MKAFHILTATKFDVQRSKLSLEDRFFFRFLQGTRRKRYLSFSRFGAC</sequence>
<organism evidence="1 2">
    <name type="scientific">Parasutterella excrementihominis YIT 11859</name>
    <dbReference type="NCBI Taxonomy" id="762966"/>
    <lineage>
        <taxon>Bacteria</taxon>
        <taxon>Pseudomonadati</taxon>
        <taxon>Pseudomonadota</taxon>
        <taxon>Betaproteobacteria</taxon>
        <taxon>Burkholderiales</taxon>
        <taxon>Sutterellaceae</taxon>
        <taxon>Parasutterella</taxon>
    </lineage>
</organism>
<name>F3QN97_9BURK</name>
<comment type="caution">
    <text evidence="1">The sequence shown here is derived from an EMBL/GenBank/DDBJ whole genome shotgun (WGS) entry which is preliminary data.</text>
</comment>
<evidence type="ECO:0000313" key="2">
    <source>
        <dbReference type="Proteomes" id="UP000005156"/>
    </source>
</evidence>
<dbReference type="Proteomes" id="UP000005156">
    <property type="component" value="Unassembled WGS sequence"/>
</dbReference>
<accession>F3QN97</accession>
<evidence type="ECO:0000313" key="1">
    <source>
        <dbReference type="EMBL" id="EGG51050.1"/>
    </source>
</evidence>
<gene>
    <name evidence="1" type="ORF">HMPREF9439_02428</name>
</gene>
<proteinExistence type="predicted"/>